<evidence type="ECO:0000313" key="1">
    <source>
        <dbReference type="EMBL" id="BBI90340.1"/>
    </source>
</evidence>
<protein>
    <submittedName>
        <fullName evidence="1">Uncharacterized protein</fullName>
    </submittedName>
</protein>
<proteinExistence type="predicted"/>
<name>A0A455VEJ8_9CAUD</name>
<reference evidence="1 2" key="1">
    <citation type="submission" date="2019-03" db="EMBL/GenBank/DDBJ databases">
        <title>Complete genome sequencing analysis of lytic phage phiQ1.</title>
        <authorList>
            <person name="Kimuro A."/>
            <person name="Yamasaka A."/>
            <person name="Fujino Y."/>
            <person name="Doi K."/>
        </authorList>
    </citation>
    <scope>NUCLEOTIDE SEQUENCE [LARGE SCALE GENOMIC DNA]</scope>
    <source>
        <strain evidence="2">phiQ1</strain>
    </source>
</reference>
<organism evidence="1 2">
    <name type="scientific">Lactococcus phage phiQ1</name>
    <dbReference type="NCBI Taxonomy" id="2488571"/>
    <lineage>
        <taxon>Viruses</taxon>
        <taxon>Duplodnaviria</taxon>
        <taxon>Heunggongvirae</taxon>
        <taxon>Uroviricota</taxon>
        <taxon>Caudoviricetes</taxon>
        <taxon>Teubervirus</taxon>
        <taxon>Teubervirus Q1</taxon>
    </lineage>
</organism>
<dbReference type="Proteomes" id="UP000291120">
    <property type="component" value="Segment"/>
</dbReference>
<sequence>MTTQEKPFAIKHVYDYAEIGELFIKPFETYGDVLFSNYGRVFDLKSGQMMVKTINPNPRSAKDDLYIYQVPTLIGGTKYLHEHKISQLYDKYMTKYNERLWEASNWYCMLYEAFM</sequence>
<keyword evidence="2" id="KW-1185">Reference proteome</keyword>
<dbReference type="GeneID" id="56132536"/>
<accession>A0A455VEJ8</accession>
<dbReference type="EMBL" id="AP019527">
    <property type="protein sequence ID" value="BBI90340.1"/>
    <property type="molecule type" value="Genomic_DNA"/>
</dbReference>
<evidence type="ECO:0000313" key="2">
    <source>
        <dbReference type="Proteomes" id="UP000291120"/>
    </source>
</evidence>
<dbReference type="RefSeq" id="YP_009900317.1">
    <property type="nucleotide sequence ID" value="NC_049805.1"/>
</dbReference>
<dbReference type="KEGG" id="vg:56132536"/>